<comment type="caution">
    <text evidence="1">The sequence shown here is derived from an EMBL/GenBank/DDBJ whole genome shotgun (WGS) entry which is preliminary data.</text>
</comment>
<evidence type="ECO:0000313" key="1">
    <source>
        <dbReference type="EMBL" id="KAL3269460.1"/>
    </source>
</evidence>
<proteinExistence type="predicted"/>
<protein>
    <submittedName>
        <fullName evidence="1">Uncharacterized protein</fullName>
    </submittedName>
</protein>
<accession>A0ABD2MSR4</accession>
<sequence length="96" mass="11180">MCPTLQNLVEDYLQELKRCEQIFKTHSYLEILPPCMEPKSKVDNVKFCKIAELMTKEFELIRKMETKLTVMSKSLEDAGNICKEIAEVIPKIEDLN</sequence>
<reference evidence="1 2" key="1">
    <citation type="journal article" date="2021" name="BMC Biol.">
        <title>Horizontally acquired antibacterial genes associated with adaptive radiation of ladybird beetles.</title>
        <authorList>
            <person name="Li H.S."/>
            <person name="Tang X.F."/>
            <person name="Huang Y.H."/>
            <person name="Xu Z.Y."/>
            <person name="Chen M.L."/>
            <person name="Du X.Y."/>
            <person name="Qiu B.Y."/>
            <person name="Chen P.T."/>
            <person name="Zhang W."/>
            <person name="Slipinski A."/>
            <person name="Escalona H.E."/>
            <person name="Waterhouse R.M."/>
            <person name="Zwick A."/>
            <person name="Pang H."/>
        </authorList>
    </citation>
    <scope>NUCLEOTIDE SEQUENCE [LARGE SCALE GENOMIC DNA]</scope>
    <source>
        <strain evidence="1">SYSU2018</strain>
    </source>
</reference>
<dbReference type="AlphaFoldDB" id="A0ABD2MSR4"/>
<gene>
    <name evidence="1" type="ORF">HHI36_008530</name>
</gene>
<name>A0ABD2MSR4_9CUCU</name>
<evidence type="ECO:0000313" key="2">
    <source>
        <dbReference type="Proteomes" id="UP001516400"/>
    </source>
</evidence>
<organism evidence="1 2">
    <name type="scientific">Cryptolaemus montrouzieri</name>
    <dbReference type="NCBI Taxonomy" id="559131"/>
    <lineage>
        <taxon>Eukaryota</taxon>
        <taxon>Metazoa</taxon>
        <taxon>Ecdysozoa</taxon>
        <taxon>Arthropoda</taxon>
        <taxon>Hexapoda</taxon>
        <taxon>Insecta</taxon>
        <taxon>Pterygota</taxon>
        <taxon>Neoptera</taxon>
        <taxon>Endopterygota</taxon>
        <taxon>Coleoptera</taxon>
        <taxon>Polyphaga</taxon>
        <taxon>Cucujiformia</taxon>
        <taxon>Coccinelloidea</taxon>
        <taxon>Coccinellidae</taxon>
        <taxon>Scymninae</taxon>
        <taxon>Scymnini</taxon>
        <taxon>Cryptolaemus</taxon>
    </lineage>
</organism>
<dbReference type="Proteomes" id="UP001516400">
    <property type="component" value="Unassembled WGS sequence"/>
</dbReference>
<dbReference type="EMBL" id="JABFTP020000021">
    <property type="protein sequence ID" value="KAL3269460.1"/>
    <property type="molecule type" value="Genomic_DNA"/>
</dbReference>
<keyword evidence="2" id="KW-1185">Reference proteome</keyword>